<dbReference type="GO" id="GO:0055085">
    <property type="term" value="P:transmembrane transport"/>
    <property type="evidence" value="ECO:0007669"/>
    <property type="project" value="InterPro"/>
</dbReference>
<dbReference type="eggNOG" id="KOG0753">
    <property type="taxonomic scope" value="Eukaryota"/>
</dbReference>
<dbReference type="PhylomeDB" id="B4LR70"/>
<dbReference type="GO" id="GO:0005743">
    <property type="term" value="C:mitochondrial inner membrane"/>
    <property type="evidence" value="ECO:0007669"/>
    <property type="project" value="UniProtKB-SubCell"/>
</dbReference>
<reference evidence="12 13" key="1">
    <citation type="journal article" date="2007" name="Nature">
        <title>Evolution of genes and genomes on the Drosophila phylogeny.</title>
        <authorList>
            <consortium name="Drosophila 12 Genomes Consortium"/>
            <person name="Clark A.G."/>
            <person name="Eisen M.B."/>
            <person name="Smith D.R."/>
            <person name="Bergman C.M."/>
            <person name="Oliver B."/>
            <person name="Markow T.A."/>
            <person name="Kaufman T.C."/>
            <person name="Kellis M."/>
            <person name="Gelbart W."/>
            <person name="Iyer V.N."/>
            <person name="Pollard D.A."/>
            <person name="Sackton T.B."/>
            <person name="Larracuente A.M."/>
            <person name="Singh N.D."/>
            <person name="Abad J.P."/>
            <person name="Abt D.N."/>
            <person name="Adryan B."/>
            <person name="Aguade M."/>
            <person name="Akashi H."/>
            <person name="Anderson W.W."/>
            <person name="Aquadro C.F."/>
            <person name="Ardell D.H."/>
            <person name="Arguello R."/>
            <person name="Artieri C.G."/>
            <person name="Barbash D.A."/>
            <person name="Barker D."/>
            <person name="Barsanti P."/>
            <person name="Batterham P."/>
            <person name="Batzoglou S."/>
            <person name="Begun D."/>
            <person name="Bhutkar A."/>
            <person name="Blanco E."/>
            <person name="Bosak S.A."/>
            <person name="Bradley R.K."/>
            <person name="Brand A.D."/>
            <person name="Brent M.R."/>
            <person name="Brooks A.N."/>
            <person name="Brown R.H."/>
            <person name="Butlin R.K."/>
            <person name="Caggese C."/>
            <person name="Calvi B.R."/>
            <person name="Bernardo de Carvalho A."/>
            <person name="Caspi A."/>
            <person name="Castrezana S."/>
            <person name="Celniker S.E."/>
            <person name="Chang J.L."/>
            <person name="Chapple C."/>
            <person name="Chatterji S."/>
            <person name="Chinwalla A."/>
            <person name="Civetta A."/>
            <person name="Clifton S.W."/>
            <person name="Comeron J.M."/>
            <person name="Costello J.C."/>
            <person name="Coyne J.A."/>
            <person name="Daub J."/>
            <person name="David R.G."/>
            <person name="Delcher A.L."/>
            <person name="Delehaunty K."/>
            <person name="Do C.B."/>
            <person name="Ebling H."/>
            <person name="Edwards K."/>
            <person name="Eickbush T."/>
            <person name="Evans J.D."/>
            <person name="Filipski A."/>
            <person name="Findeiss S."/>
            <person name="Freyhult E."/>
            <person name="Fulton L."/>
            <person name="Fulton R."/>
            <person name="Garcia A.C."/>
            <person name="Gardiner A."/>
            <person name="Garfield D.A."/>
            <person name="Garvin B.E."/>
            <person name="Gibson G."/>
            <person name="Gilbert D."/>
            <person name="Gnerre S."/>
            <person name="Godfrey J."/>
            <person name="Good R."/>
            <person name="Gotea V."/>
            <person name="Gravely B."/>
            <person name="Greenberg A.J."/>
            <person name="Griffiths-Jones S."/>
            <person name="Gross S."/>
            <person name="Guigo R."/>
            <person name="Gustafson E.A."/>
            <person name="Haerty W."/>
            <person name="Hahn M.W."/>
            <person name="Halligan D.L."/>
            <person name="Halpern A.L."/>
            <person name="Halter G.M."/>
            <person name="Han M.V."/>
            <person name="Heger A."/>
            <person name="Hillier L."/>
            <person name="Hinrichs A.S."/>
            <person name="Holmes I."/>
            <person name="Hoskins R.A."/>
            <person name="Hubisz M.J."/>
            <person name="Hultmark D."/>
            <person name="Huntley M.A."/>
            <person name="Jaffe D.B."/>
            <person name="Jagadeeshan S."/>
            <person name="Jeck W.R."/>
            <person name="Johnson J."/>
            <person name="Jones C.D."/>
            <person name="Jordan W.C."/>
            <person name="Karpen G.H."/>
            <person name="Kataoka E."/>
            <person name="Keightley P.D."/>
            <person name="Kheradpour P."/>
            <person name="Kirkness E.F."/>
            <person name="Koerich L.B."/>
            <person name="Kristiansen K."/>
            <person name="Kudrna D."/>
            <person name="Kulathinal R.J."/>
            <person name="Kumar S."/>
            <person name="Kwok R."/>
            <person name="Lander E."/>
            <person name="Langley C.H."/>
            <person name="Lapoint R."/>
            <person name="Lazzaro B.P."/>
            <person name="Lee S.J."/>
            <person name="Levesque L."/>
            <person name="Li R."/>
            <person name="Lin C.F."/>
            <person name="Lin M.F."/>
            <person name="Lindblad-Toh K."/>
            <person name="Llopart A."/>
            <person name="Long M."/>
            <person name="Low L."/>
            <person name="Lozovsky E."/>
            <person name="Lu J."/>
            <person name="Luo M."/>
            <person name="Machado C.A."/>
            <person name="Makalowski W."/>
            <person name="Marzo M."/>
            <person name="Matsuda M."/>
            <person name="Matzkin L."/>
            <person name="McAllister B."/>
            <person name="McBride C.S."/>
            <person name="McKernan B."/>
            <person name="McKernan K."/>
            <person name="Mendez-Lago M."/>
            <person name="Minx P."/>
            <person name="Mollenhauer M.U."/>
            <person name="Montooth K."/>
            <person name="Mount S.M."/>
            <person name="Mu X."/>
            <person name="Myers E."/>
            <person name="Negre B."/>
            <person name="Newfeld S."/>
            <person name="Nielsen R."/>
            <person name="Noor M.A."/>
            <person name="O'Grady P."/>
            <person name="Pachter L."/>
            <person name="Papaceit M."/>
            <person name="Parisi M.J."/>
            <person name="Parisi M."/>
            <person name="Parts L."/>
            <person name="Pedersen J.S."/>
            <person name="Pesole G."/>
            <person name="Phillippy A.M."/>
            <person name="Ponting C.P."/>
            <person name="Pop M."/>
            <person name="Porcelli D."/>
            <person name="Powell J.R."/>
            <person name="Prohaska S."/>
            <person name="Pruitt K."/>
            <person name="Puig M."/>
            <person name="Quesneville H."/>
            <person name="Ram K.R."/>
            <person name="Rand D."/>
            <person name="Rasmussen M.D."/>
            <person name="Reed L.K."/>
            <person name="Reenan R."/>
            <person name="Reily A."/>
            <person name="Remington K.A."/>
            <person name="Rieger T.T."/>
            <person name="Ritchie M.G."/>
            <person name="Robin C."/>
            <person name="Rogers Y.H."/>
            <person name="Rohde C."/>
            <person name="Rozas J."/>
            <person name="Rubenfield M.J."/>
            <person name="Ruiz A."/>
            <person name="Russo S."/>
            <person name="Salzberg S.L."/>
            <person name="Sanchez-Gracia A."/>
            <person name="Saranga D.J."/>
            <person name="Sato H."/>
            <person name="Schaeffer S.W."/>
            <person name="Schatz M.C."/>
            <person name="Schlenke T."/>
            <person name="Schwartz R."/>
            <person name="Segarra C."/>
            <person name="Singh R.S."/>
            <person name="Sirot L."/>
            <person name="Sirota M."/>
            <person name="Sisneros N.B."/>
            <person name="Smith C.D."/>
            <person name="Smith T.F."/>
            <person name="Spieth J."/>
            <person name="Stage D.E."/>
            <person name="Stark A."/>
            <person name="Stephan W."/>
            <person name="Strausberg R.L."/>
            <person name="Strempel S."/>
            <person name="Sturgill D."/>
            <person name="Sutton G."/>
            <person name="Sutton G.G."/>
            <person name="Tao W."/>
            <person name="Teichmann S."/>
            <person name="Tobari Y.N."/>
            <person name="Tomimura Y."/>
            <person name="Tsolas J.M."/>
            <person name="Valente V.L."/>
            <person name="Venter E."/>
            <person name="Venter J.C."/>
            <person name="Vicario S."/>
            <person name="Vieira F.G."/>
            <person name="Vilella A.J."/>
            <person name="Villasante A."/>
            <person name="Walenz B."/>
            <person name="Wang J."/>
            <person name="Wasserman M."/>
            <person name="Watts T."/>
            <person name="Wilson D."/>
            <person name="Wilson R.K."/>
            <person name="Wing R.A."/>
            <person name="Wolfner M.F."/>
            <person name="Wong A."/>
            <person name="Wong G.K."/>
            <person name="Wu C.I."/>
            <person name="Wu G."/>
            <person name="Yamamoto D."/>
            <person name="Yang H.P."/>
            <person name="Yang S.P."/>
            <person name="Yorke J.A."/>
            <person name="Yoshida K."/>
            <person name="Zdobnov E."/>
            <person name="Zhang P."/>
            <person name="Zhang Y."/>
            <person name="Zimin A.V."/>
            <person name="Baldwin J."/>
            <person name="Abdouelleil A."/>
            <person name="Abdulkadir J."/>
            <person name="Abebe A."/>
            <person name="Abera B."/>
            <person name="Abreu J."/>
            <person name="Acer S.C."/>
            <person name="Aftuck L."/>
            <person name="Alexander A."/>
            <person name="An P."/>
            <person name="Anderson E."/>
            <person name="Anderson S."/>
            <person name="Arachi H."/>
            <person name="Azer M."/>
            <person name="Bachantsang P."/>
            <person name="Barry A."/>
            <person name="Bayul T."/>
            <person name="Berlin A."/>
            <person name="Bessette D."/>
            <person name="Bloom T."/>
            <person name="Blye J."/>
            <person name="Boguslavskiy L."/>
            <person name="Bonnet C."/>
            <person name="Boukhgalter B."/>
            <person name="Bourzgui I."/>
            <person name="Brown A."/>
            <person name="Cahill P."/>
            <person name="Channer S."/>
            <person name="Cheshatsang Y."/>
            <person name="Chuda L."/>
            <person name="Citroen M."/>
            <person name="Collymore A."/>
            <person name="Cooke P."/>
            <person name="Costello M."/>
            <person name="D'Aco K."/>
            <person name="Daza R."/>
            <person name="De Haan G."/>
            <person name="DeGray S."/>
            <person name="DeMaso C."/>
            <person name="Dhargay N."/>
            <person name="Dooley K."/>
            <person name="Dooley E."/>
            <person name="Doricent M."/>
            <person name="Dorje P."/>
            <person name="Dorjee K."/>
            <person name="Dupes A."/>
            <person name="Elong R."/>
            <person name="Falk J."/>
            <person name="Farina A."/>
            <person name="Faro S."/>
            <person name="Ferguson D."/>
            <person name="Fisher S."/>
            <person name="Foley C.D."/>
            <person name="Franke A."/>
            <person name="Friedrich D."/>
            <person name="Gadbois L."/>
            <person name="Gearin G."/>
            <person name="Gearin C.R."/>
            <person name="Giannoukos G."/>
            <person name="Goode T."/>
            <person name="Graham J."/>
            <person name="Grandbois E."/>
            <person name="Grewal S."/>
            <person name="Gyaltsen K."/>
            <person name="Hafez N."/>
            <person name="Hagos B."/>
            <person name="Hall J."/>
            <person name="Henson C."/>
            <person name="Hollinger A."/>
            <person name="Honan T."/>
            <person name="Huard M.D."/>
            <person name="Hughes L."/>
            <person name="Hurhula B."/>
            <person name="Husby M.E."/>
            <person name="Kamat A."/>
            <person name="Kanga B."/>
            <person name="Kashin S."/>
            <person name="Khazanovich D."/>
            <person name="Kisner P."/>
            <person name="Lance K."/>
            <person name="Lara M."/>
            <person name="Lee W."/>
            <person name="Lennon N."/>
            <person name="Letendre F."/>
            <person name="LeVine R."/>
            <person name="Lipovsky A."/>
            <person name="Liu X."/>
            <person name="Liu J."/>
            <person name="Liu S."/>
            <person name="Lokyitsang T."/>
            <person name="Lokyitsang Y."/>
            <person name="Lubonja R."/>
            <person name="Lui A."/>
            <person name="MacDonald P."/>
            <person name="Magnisalis V."/>
            <person name="Maru K."/>
            <person name="Matthews C."/>
            <person name="McCusker W."/>
            <person name="McDonough S."/>
            <person name="Mehta T."/>
            <person name="Meldrim J."/>
            <person name="Meneus L."/>
            <person name="Mihai O."/>
            <person name="Mihalev A."/>
            <person name="Mihova T."/>
            <person name="Mittelman R."/>
            <person name="Mlenga V."/>
            <person name="Montmayeur A."/>
            <person name="Mulrain L."/>
            <person name="Navidi A."/>
            <person name="Naylor J."/>
            <person name="Negash T."/>
            <person name="Nguyen T."/>
            <person name="Nguyen N."/>
            <person name="Nicol R."/>
            <person name="Norbu C."/>
            <person name="Norbu N."/>
            <person name="Novod N."/>
            <person name="O'Neill B."/>
            <person name="Osman S."/>
            <person name="Markiewicz E."/>
            <person name="Oyono O.L."/>
            <person name="Patti C."/>
            <person name="Phunkhang P."/>
            <person name="Pierre F."/>
            <person name="Priest M."/>
            <person name="Raghuraman S."/>
            <person name="Rege F."/>
            <person name="Reyes R."/>
            <person name="Rise C."/>
            <person name="Rogov P."/>
            <person name="Ross K."/>
            <person name="Ryan E."/>
            <person name="Settipalli S."/>
            <person name="Shea T."/>
            <person name="Sherpa N."/>
            <person name="Shi L."/>
            <person name="Shih D."/>
            <person name="Sparrow T."/>
            <person name="Spaulding J."/>
            <person name="Stalker J."/>
            <person name="Stange-Thomann N."/>
            <person name="Stavropoulos S."/>
            <person name="Stone C."/>
            <person name="Strader C."/>
            <person name="Tesfaye S."/>
            <person name="Thomson T."/>
            <person name="Thoulutsang Y."/>
            <person name="Thoulutsang D."/>
            <person name="Topham K."/>
            <person name="Topping I."/>
            <person name="Tsamla T."/>
            <person name="Vassiliev H."/>
            <person name="Vo A."/>
            <person name="Wangchuk T."/>
            <person name="Wangdi T."/>
            <person name="Weiand M."/>
            <person name="Wilkinson J."/>
            <person name="Wilson A."/>
            <person name="Yadav S."/>
            <person name="Young G."/>
            <person name="Yu Q."/>
            <person name="Zembek L."/>
            <person name="Zhong D."/>
            <person name="Zimmer A."/>
            <person name="Zwirko Z."/>
            <person name="Jaffe D.B."/>
            <person name="Alvarez P."/>
            <person name="Brockman W."/>
            <person name="Butler J."/>
            <person name="Chin C."/>
            <person name="Gnerre S."/>
            <person name="Grabherr M."/>
            <person name="Kleber M."/>
            <person name="Mauceli E."/>
            <person name="MacCallum I."/>
        </authorList>
    </citation>
    <scope>NUCLEOTIDE SEQUENCE [LARGE SCALE GENOMIC DNA]</scope>
    <source>
        <strain evidence="13">Tucson 15010-1051.87</strain>
    </source>
</reference>
<keyword evidence="9 10" id="KW-0472">Membrane</keyword>
<dbReference type="PANTHER" id="PTHR45618">
    <property type="entry name" value="MITOCHONDRIAL DICARBOXYLATE CARRIER-RELATED"/>
    <property type="match status" value="1"/>
</dbReference>
<dbReference type="HOGENOM" id="CLU_015166_14_2_1"/>
<dbReference type="OMA" id="KGFIPYW"/>
<keyword evidence="8" id="KW-0496">Mitochondrion</keyword>
<proteinExistence type="inferred from homology"/>
<evidence type="ECO:0000256" key="9">
    <source>
        <dbReference type="ARBA" id="ARBA00023136"/>
    </source>
</evidence>
<dbReference type="SUPFAM" id="SSF103506">
    <property type="entry name" value="Mitochondrial carrier"/>
    <property type="match status" value="1"/>
</dbReference>
<dbReference type="PROSITE" id="PS50920">
    <property type="entry name" value="SOLCAR"/>
    <property type="match status" value="3"/>
</dbReference>
<dbReference type="PRINTS" id="PR00784">
    <property type="entry name" value="MTUNCOUPLING"/>
</dbReference>
<gene>
    <name evidence="12" type="primary">Dvir\GJ15429</name>
    <name evidence="12" type="ORF">Dvir_GJ15429</name>
</gene>
<keyword evidence="13" id="KW-1185">Reference proteome</keyword>
<evidence type="ECO:0000313" key="13">
    <source>
        <dbReference type="Proteomes" id="UP000008792"/>
    </source>
</evidence>
<keyword evidence="3 11" id="KW-0813">Transport</keyword>
<evidence type="ECO:0000256" key="6">
    <source>
        <dbReference type="ARBA" id="ARBA00022792"/>
    </source>
</evidence>
<evidence type="ECO:0000256" key="11">
    <source>
        <dbReference type="RuleBase" id="RU000488"/>
    </source>
</evidence>
<dbReference type="InterPro" id="IPR002067">
    <property type="entry name" value="MCP"/>
</dbReference>
<sequence length="332" mass="37067">MASRDELETTEKLLSAQRSRLYYLSTNRKTPFVELYASSVLSACSAEMFCYPLDVLKTRMQIQGENASKTYSNIKYSGMLGTARSIIREEGLAKLYGGVSAMVLRHAIYTGLKMYMYDTLREALIIDKDGKLELTFLRGAICGIVAGAGATLLTSPTDLIKVQMQMESKRRLMGEPPRIHNVYQALTSTYKAGGIVALWKGTLPNAWRSGLVTLGDVSFYDLSKRQLMDILNMPDNLLIQFLGAMIAGLSGAVLSTPADVVKSRMMNQPVDKAGRGLHYRGTMDCFTKLVQQEGFMAMYKGFLPYWLRVGPWTLIFWLTFEQIRSLNGDAGY</sequence>
<dbReference type="KEGG" id="dvi:6628911"/>
<keyword evidence="5" id="KW-0677">Repeat</keyword>
<dbReference type="InterPro" id="IPR018108">
    <property type="entry name" value="MCP_transmembrane"/>
</dbReference>
<comment type="subcellular location">
    <subcellularLocation>
        <location evidence="1">Mitochondrion inner membrane</location>
        <topology evidence="1">Multi-pass membrane protein</topology>
    </subcellularLocation>
</comment>
<organism evidence="12 13">
    <name type="scientific">Drosophila virilis</name>
    <name type="common">Fruit fly</name>
    <dbReference type="NCBI Taxonomy" id="7244"/>
    <lineage>
        <taxon>Eukaryota</taxon>
        <taxon>Metazoa</taxon>
        <taxon>Ecdysozoa</taxon>
        <taxon>Arthropoda</taxon>
        <taxon>Hexapoda</taxon>
        <taxon>Insecta</taxon>
        <taxon>Pterygota</taxon>
        <taxon>Neoptera</taxon>
        <taxon>Endopterygota</taxon>
        <taxon>Diptera</taxon>
        <taxon>Brachycera</taxon>
        <taxon>Muscomorpha</taxon>
        <taxon>Ephydroidea</taxon>
        <taxon>Drosophilidae</taxon>
        <taxon>Drosophila</taxon>
    </lineage>
</organism>
<dbReference type="InterPro" id="IPR050391">
    <property type="entry name" value="Mito_Metabolite_Transporter"/>
</dbReference>
<dbReference type="FunFam" id="1.50.40.10:FF:000062">
    <property type="entry name" value="mitochondrial uncoupling protein 3"/>
    <property type="match status" value="1"/>
</dbReference>
<comment type="similarity">
    <text evidence="2 11">Belongs to the mitochondrial carrier (TC 2.A.29) family.</text>
</comment>
<keyword evidence="4 10" id="KW-0812">Transmembrane</keyword>
<evidence type="ECO:0000256" key="10">
    <source>
        <dbReference type="PROSITE-ProRule" id="PRU00282"/>
    </source>
</evidence>
<dbReference type="Pfam" id="PF00153">
    <property type="entry name" value="Mito_carr"/>
    <property type="match status" value="3"/>
</dbReference>
<feature type="repeat" description="Solcar" evidence="10">
    <location>
        <begin position="134"/>
        <end position="226"/>
    </location>
</feature>
<evidence type="ECO:0000256" key="1">
    <source>
        <dbReference type="ARBA" id="ARBA00004448"/>
    </source>
</evidence>
<evidence type="ECO:0000256" key="4">
    <source>
        <dbReference type="ARBA" id="ARBA00022692"/>
    </source>
</evidence>
<evidence type="ECO:0000256" key="3">
    <source>
        <dbReference type="ARBA" id="ARBA00022448"/>
    </source>
</evidence>
<dbReference type="InterPro" id="IPR023395">
    <property type="entry name" value="MCP_dom_sf"/>
</dbReference>
<evidence type="ECO:0000256" key="7">
    <source>
        <dbReference type="ARBA" id="ARBA00022989"/>
    </source>
</evidence>
<evidence type="ECO:0000256" key="2">
    <source>
        <dbReference type="ARBA" id="ARBA00006375"/>
    </source>
</evidence>
<accession>B4LR70</accession>
<keyword evidence="6" id="KW-0999">Mitochondrion inner membrane</keyword>
<dbReference type="OrthoDB" id="756301at2759"/>
<name>B4LR70_DROVI</name>
<dbReference type="InParanoid" id="B4LR70"/>
<dbReference type="EMBL" id="CH940649">
    <property type="protein sequence ID" value="EDW63534.1"/>
    <property type="molecule type" value="Genomic_DNA"/>
</dbReference>
<feature type="repeat" description="Solcar" evidence="10">
    <location>
        <begin position="29"/>
        <end position="123"/>
    </location>
</feature>
<evidence type="ECO:0000313" key="12">
    <source>
        <dbReference type="EMBL" id="EDW63534.1"/>
    </source>
</evidence>
<feature type="repeat" description="Solcar" evidence="10">
    <location>
        <begin position="235"/>
        <end position="326"/>
    </location>
</feature>
<dbReference type="AlphaFoldDB" id="B4LR70"/>
<protein>
    <recommendedName>
        <fullName evidence="14">CG18418-PA</fullName>
    </recommendedName>
</protein>
<dbReference type="Gene3D" id="1.50.40.10">
    <property type="entry name" value="Mitochondrial carrier domain"/>
    <property type="match status" value="1"/>
</dbReference>
<keyword evidence="7" id="KW-1133">Transmembrane helix</keyword>
<evidence type="ECO:0000256" key="8">
    <source>
        <dbReference type="ARBA" id="ARBA00023128"/>
    </source>
</evidence>
<evidence type="ECO:0000256" key="5">
    <source>
        <dbReference type="ARBA" id="ARBA00022737"/>
    </source>
</evidence>
<evidence type="ECO:0008006" key="14">
    <source>
        <dbReference type="Google" id="ProtNLM"/>
    </source>
</evidence>
<dbReference type="Proteomes" id="UP000008792">
    <property type="component" value="Unassembled WGS sequence"/>
</dbReference>